<feature type="region of interest" description="Disordered" evidence="7">
    <location>
        <begin position="1151"/>
        <end position="1173"/>
    </location>
</feature>
<feature type="compositionally biased region" description="Polar residues" evidence="7">
    <location>
        <begin position="750"/>
        <end position="762"/>
    </location>
</feature>
<keyword evidence="6 8" id="KW-0472">Membrane</keyword>
<dbReference type="AlphaFoldDB" id="A0A0E9NLE0"/>
<evidence type="ECO:0000313" key="12">
    <source>
        <dbReference type="Proteomes" id="UP000033140"/>
    </source>
</evidence>
<feature type="region of interest" description="Disordered" evidence="7">
    <location>
        <begin position="725"/>
        <end position="762"/>
    </location>
</feature>
<dbReference type="Pfam" id="PF06011">
    <property type="entry name" value="TRP"/>
    <property type="match status" value="1"/>
</dbReference>
<feature type="transmembrane region" description="Helical" evidence="8">
    <location>
        <begin position="474"/>
        <end position="493"/>
    </location>
</feature>
<protein>
    <recommendedName>
        <fullName evidence="10">ML-like domain-containing protein</fullName>
    </recommendedName>
</protein>
<evidence type="ECO:0000256" key="1">
    <source>
        <dbReference type="ARBA" id="ARBA00004141"/>
    </source>
</evidence>
<evidence type="ECO:0000256" key="7">
    <source>
        <dbReference type="SAM" id="MobiDB-lite"/>
    </source>
</evidence>
<evidence type="ECO:0000259" key="10">
    <source>
        <dbReference type="SMART" id="SM01320"/>
    </source>
</evidence>
<feature type="region of interest" description="Disordered" evidence="7">
    <location>
        <begin position="1038"/>
        <end position="1060"/>
    </location>
</feature>
<feature type="transmembrane region" description="Helical" evidence="8">
    <location>
        <begin position="227"/>
        <end position="247"/>
    </location>
</feature>
<gene>
    <name evidence="11" type="ORF">G7K_4362-t1</name>
</gene>
<feature type="signal peptide" evidence="9">
    <location>
        <begin position="1"/>
        <end position="20"/>
    </location>
</feature>
<organism evidence="11 12">
    <name type="scientific">Saitoella complicata (strain BCRC 22490 / CBS 7301 / JCM 7358 / NBRC 10748 / NRRL Y-17804)</name>
    <dbReference type="NCBI Taxonomy" id="698492"/>
    <lineage>
        <taxon>Eukaryota</taxon>
        <taxon>Fungi</taxon>
        <taxon>Dikarya</taxon>
        <taxon>Ascomycota</taxon>
        <taxon>Taphrinomycotina</taxon>
        <taxon>Taphrinomycotina incertae sedis</taxon>
        <taxon>Saitoella</taxon>
    </lineage>
</organism>
<dbReference type="InterPro" id="IPR032800">
    <property type="entry name" value="TRP_N"/>
</dbReference>
<reference evidence="11 12" key="1">
    <citation type="journal article" date="2011" name="J. Gen. Appl. Microbiol.">
        <title>Draft genome sequencing of the enigmatic yeast Saitoella complicata.</title>
        <authorList>
            <person name="Nishida H."/>
            <person name="Hamamoto M."/>
            <person name="Sugiyama J."/>
        </authorList>
    </citation>
    <scope>NUCLEOTIDE SEQUENCE [LARGE SCALE GENOMIC DNA]</scope>
    <source>
        <strain evidence="11 12">NRRL Y-17804</strain>
    </source>
</reference>
<feature type="domain" description="ML-like" evidence="10">
    <location>
        <begin position="16"/>
        <end position="167"/>
    </location>
</feature>
<dbReference type="GO" id="GO:0016020">
    <property type="term" value="C:membrane"/>
    <property type="evidence" value="ECO:0007669"/>
    <property type="project" value="UniProtKB-SubCell"/>
</dbReference>
<name>A0A0E9NLE0_SAICN</name>
<feature type="transmembrane region" description="Helical" evidence="8">
    <location>
        <begin position="318"/>
        <end position="342"/>
    </location>
</feature>
<keyword evidence="12" id="KW-1185">Reference proteome</keyword>
<evidence type="ECO:0000256" key="4">
    <source>
        <dbReference type="ARBA" id="ARBA00022729"/>
    </source>
</evidence>
<evidence type="ECO:0000313" key="11">
    <source>
        <dbReference type="EMBL" id="GAO50230.1"/>
    </source>
</evidence>
<evidence type="ECO:0000256" key="2">
    <source>
        <dbReference type="ARBA" id="ARBA00010642"/>
    </source>
</evidence>
<dbReference type="STRING" id="698492.A0A0E9NLE0"/>
<feature type="compositionally biased region" description="Polar residues" evidence="7">
    <location>
        <begin position="1046"/>
        <end position="1060"/>
    </location>
</feature>
<keyword evidence="5 8" id="KW-1133">Transmembrane helix</keyword>
<feature type="transmembrane region" description="Helical" evidence="8">
    <location>
        <begin position="397"/>
        <end position="416"/>
    </location>
</feature>
<accession>A0A0E9NLE0</accession>
<dbReference type="SMART" id="SM01320">
    <property type="entry name" value="TRP_N"/>
    <property type="match status" value="1"/>
</dbReference>
<proteinExistence type="inferred from homology"/>
<feature type="region of interest" description="Disordered" evidence="7">
    <location>
        <begin position="1072"/>
        <end position="1117"/>
    </location>
</feature>
<feature type="transmembrane region" description="Helical" evidence="8">
    <location>
        <begin position="176"/>
        <end position="196"/>
    </location>
</feature>
<evidence type="ECO:0000256" key="5">
    <source>
        <dbReference type="ARBA" id="ARBA00022989"/>
    </source>
</evidence>
<comment type="similarity">
    <text evidence="2">Belongs to the transient receptor potential (TRP) ion channel family.</text>
</comment>
<reference evidence="11 12" key="3">
    <citation type="journal article" date="2015" name="Genome Announc.">
        <title>Draft Genome Sequence of the Archiascomycetous Yeast Saitoella complicata.</title>
        <authorList>
            <person name="Yamauchi K."/>
            <person name="Kondo S."/>
            <person name="Hamamoto M."/>
            <person name="Takahashi Y."/>
            <person name="Ogura Y."/>
            <person name="Hayashi T."/>
            <person name="Nishida H."/>
        </authorList>
    </citation>
    <scope>NUCLEOTIDE SEQUENCE [LARGE SCALE GENOMIC DNA]</scope>
    <source>
        <strain evidence="11 12">NRRL Y-17804</strain>
    </source>
</reference>
<evidence type="ECO:0000256" key="6">
    <source>
        <dbReference type="ARBA" id="ARBA00023136"/>
    </source>
</evidence>
<feature type="chain" id="PRO_5002430505" description="ML-like domain-containing protein" evidence="9">
    <location>
        <begin position="21"/>
        <end position="1173"/>
    </location>
</feature>
<feature type="compositionally biased region" description="Polar residues" evidence="7">
    <location>
        <begin position="991"/>
        <end position="1002"/>
    </location>
</feature>
<feature type="region of interest" description="Disordered" evidence="7">
    <location>
        <begin position="979"/>
        <end position="1013"/>
    </location>
</feature>
<sequence length="1173" mass="126394">MTHLKLLPLLIAASASLTQAITWTNCHQSTSGVYFDPSSVSVTYEKSGGGALMNALVNGTVYGEEIVDTNTETNKLSTLFANTGYLSTEVTRNATRFCDRVVPREEAGGNTTQCPIPSGTNTSFLIQLPLANTYAFTTLYTKIHFVDGASTPNTLGCISFNLTPSFPLWLTQTLRYFPLFTILLTLLATLIAASWFSSLTLDPIILLSNFGVDPEGVRLCTPGPGEVWGYVQWVLLSGGLGVAYPGFYQGAVSSVGWSGLLFNQTLWASQELVSPHADSGGVRSDILWGEGWTGRTYALTRLSNLVGLRREDMWGTHMIWLSIVAISIFALCAIGLVVWMILKKLRGQDDVVEIRRKNGPFVVGMLLRVFLLFYFPLTVFTTYQLVITATSSAVKTAFAVVTMVVVLLGLPGYLVWAVRRQSPNILYDDQPTLLALGPLYNTFRESESGFCWWNPILFNLLRGIIIGAGQRSGVAQIIVLALLEVVNFGLIRWKTPWQGRSGMNVFHGALCLFRLVEVLLMVAFIPSLNVSEGNRGWVGYVILALHAFVLVFFFLLGAGWRIIEIVSRLVRGGGKEDYVTGPGEGLEGGKVGAREMFGLGKVFGIHQLAQRKSKTVIDSDEIHTAGPVHTASMSTLQMQEVGTGVPSSATGFVGTGQRPMVVSRGSSALALLDRAGGQMSSREDIASAYSIPQVTPTTPTAPGYAYPPQANSEYRWPVEEVPVGQPGAAFFRPPRKSRQWSSPMMGPGAGSQTGSAGVSVGSQSPAFSTIAQHSRGNSYGGDYEDFVQAHGGTTSASSMGLSQIPEAVAGPSMGRRGVGVQAPDVEIIGAYDNGRHEYVDVPFEEYYGDVDRPRNVDYAVRESDIYKQSQQPLSSAPSARARKLGTGPADPTGPVAAAQGLWGRLSRLYERKEKGKTKGFEVVRSAPARVLSPQPRAVVEPASPRSIVEQEQQRMDEAEGMGAASPLVQHAAEEGREWGRTLSPVSDARSGATSPMSDSLPGQISRGPPVIPEMEPVSAELNMPSRMASQRTVASGNWAAYPSPQIPQDPTRLSTPLNLPFQSDMSDILEESSGTAFAPSHRPRTRPESSSSIASSMIYPPPPIGTDGTTRPDSAGALSLNSVRSHRVSDGLRASITTGGRESVGEVRNVIAEESDEDDAEWLERTLSSGRLE</sequence>
<dbReference type="EMBL" id="BACD03000030">
    <property type="protein sequence ID" value="GAO50230.1"/>
    <property type="molecule type" value="Genomic_DNA"/>
</dbReference>
<feature type="region of interest" description="Disordered" evidence="7">
    <location>
        <begin position="864"/>
        <end position="896"/>
    </location>
</feature>
<keyword evidence="3 8" id="KW-0812">Transmembrane</keyword>
<evidence type="ECO:0000256" key="3">
    <source>
        <dbReference type="ARBA" id="ARBA00022692"/>
    </source>
</evidence>
<dbReference type="PANTHER" id="PTHR31145:SF6">
    <property type="entry name" value="INTEGRAL MEMBRANE PROTEIN (AFU_ORTHOLOGUE AFUA_7G01610)"/>
    <property type="match status" value="1"/>
</dbReference>
<comment type="subcellular location">
    <subcellularLocation>
        <location evidence="1">Membrane</location>
        <topology evidence="1">Multi-pass membrane protein</topology>
    </subcellularLocation>
</comment>
<evidence type="ECO:0000256" key="8">
    <source>
        <dbReference type="SAM" id="Phobius"/>
    </source>
</evidence>
<feature type="compositionally biased region" description="Low complexity" evidence="7">
    <location>
        <begin position="867"/>
        <end position="879"/>
    </location>
</feature>
<dbReference type="Proteomes" id="UP000033140">
    <property type="component" value="Unassembled WGS sequence"/>
</dbReference>
<dbReference type="InterPro" id="IPR040241">
    <property type="entry name" value="TRP_Flc/Pkd2-like"/>
</dbReference>
<feature type="transmembrane region" description="Helical" evidence="8">
    <location>
        <begin position="505"/>
        <end position="525"/>
    </location>
</feature>
<keyword evidence="4 9" id="KW-0732">Signal</keyword>
<feature type="transmembrane region" description="Helical" evidence="8">
    <location>
        <begin position="537"/>
        <end position="563"/>
    </location>
</feature>
<feature type="transmembrane region" description="Helical" evidence="8">
    <location>
        <begin position="362"/>
        <end position="385"/>
    </location>
</feature>
<reference evidence="11 12" key="2">
    <citation type="journal article" date="2014" name="J. Gen. Appl. Microbiol.">
        <title>The early diverging ascomycetous budding yeast Saitoella complicata has three histone deacetylases belonging to the Clr6, Hos2, and Rpd3 lineages.</title>
        <authorList>
            <person name="Nishida H."/>
            <person name="Matsumoto T."/>
            <person name="Kondo S."/>
            <person name="Hamamoto M."/>
            <person name="Yoshikawa H."/>
        </authorList>
    </citation>
    <scope>NUCLEOTIDE SEQUENCE [LARGE SCALE GENOMIC DNA]</scope>
    <source>
        <strain evidence="11 12">NRRL Y-17804</strain>
    </source>
</reference>
<dbReference type="OrthoDB" id="5312224at2759"/>
<dbReference type="GO" id="GO:0055085">
    <property type="term" value="P:transmembrane transport"/>
    <property type="evidence" value="ECO:0007669"/>
    <property type="project" value="TreeGrafter"/>
</dbReference>
<dbReference type="PANTHER" id="PTHR31145">
    <property type="entry name" value="INTEGRAL MEMBRANE PROTEIN (AFU_ORTHOLOGUE AFUA_7G01610)"/>
    <property type="match status" value="1"/>
</dbReference>
<dbReference type="InterPro" id="IPR010308">
    <property type="entry name" value="TRP_C"/>
</dbReference>
<feature type="compositionally biased region" description="Low complexity" evidence="7">
    <location>
        <begin position="1088"/>
        <end position="1098"/>
    </location>
</feature>
<evidence type="ECO:0000256" key="9">
    <source>
        <dbReference type="SAM" id="SignalP"/>
    </source>
</evidence>
<dbReference type="RefSeq" id="XP_019021329.1">
    <property type="nucleotide sequence ID" value="XM_019170867.1"/>
</dbReference>
<comment type="caution">
    <text evidence="11">The sequence shown here is derived from an EMBL/GenBank/DDBJ whole genome shotgun (WGS) entry which is preliminary data.</text>
</comment>